<dbReference type="KEGG" id="rfo:REIFOR_02148"/>
<evidence type="ECO:0000313" key="1">
    <source>
        <dbReference type="EMBL" id="ATX77282.1"/>
    </source>
</evidence>
<dbReference type="SUPFAM" id="SSF53254">
    <property type="entry name" value="Phosphoglycerate mutase-like"/>
    <property type="match status" value="1"/>
</dbReference>
<proteinExistence type="predicted"/>
<dbReference type="CDD" id="cd07067">
    <property type="entry name" value="HP_PGM_like"/>
    <property type="match status" value="1"/>
</dbReference>
<gene>
    <name evidence="1" type="primary">sixA</name>
    <name evidence="1" type="ORF">REIFOR_02148</name>
</gene>
<dbReference type="InterPro" id="IPR029033">
    <property type="entry name" value="His_PPase_superfam"/>
</dbReference>
<dbReference type="Gene3D" id="3.40.50.1240">
    <property type="entry name" value="Phosphoglycerate mutase-like"/>
    <property type="match status" value="1"/>
</dbReference>
<evidence type="ECO:0000313" key="2">
    <source>
        <dbReference type="Proteomes" id="UP000229757"/>
    </source>
</evidence>
<accession>A0A2K8KRN8</accession>
<keyword evidence="2" id="KW-1185">Reference proteome</keyword>
<protein>
    <submittedName>
        <fullName evidence="1">Phosphohistidine phosphatase SixA</fullName>
    </submittedName>
</protein>
<sequence>MRHGEAEPYRFDDASRALTVTGKAAVASKCRYLPVIDLLIVSPYLRALQTADTLVAEGLALQRRSVDDQLLPDSDLDPILLSLIDPRLETQLIIAHNPLLTRLLRHLCGADARGINMDTADLACLLADEFLPGFVQLEWIR</sequence>
<organism evidence="1 2">
    <name type="scientific">Reinekea forsetii</name>
    <dbReference type="NCBI Taxonomy" id="1336806"/>
    <lineage>
        <taxon>Bacteria</taxon>
        <taxon>Pseudomonadati</taxon>
        <taxon>Pseudomonadota</taxon>
        <taxon>Gammaproteobacteria</taxon>
        <taxon>Oceanospirillales</taxon>
        <taxon>Saccharospirillaceae</taxon>
        <taxon>Reinekea</taxon>
    </lineage>
</organism>
<dbReference type="InterPro" id="IPR013078">
    <property type="entry name" value="His_Pase_superF_clade-1"/>
</dbReference>
<dbReference type="EMBL" id="CP011797">
    <property type="protein sequence ID" value="ATX77282.1"/>
    <property type="molecule type" value="Genomic_DNA"/>
</dbReference>
<name>A0A2K8KRN8_9GAMM</name>
<dbReference type="AlphaFoldDB" id="A0A2K8KRN8"/>
<reference evidence="1 2" key="1">
    <citation type="journal article" date="2017" name="Environ. Microbiol.">
        <title>Genomic and physiological analyses of 'Reinekea forsetii' reveal a versatile opportunistic lifestyle during spring algae blooms.</title>
        <authorList>
            <person name="Avci B."/>
            <person name="Hahnke R.L."/>
            <person name="Chafee M."/>
            <person name="Fischer T."/>
            <person name="Gruber-Vodicka H."/>
            <person name="Tegetmeyer H.E."/>
            <person name="Harder J."/>
            <person name="Fuchs B.M."/>
            <person name="Amann R.I."/>
            <person name="Teeling H."/>
        </authorList>
    </citation>
    <scope>NUCLEOTIDE SEQUENCE [LARGE SCALE GENOMIC DNA]</scope>
    <source>
        <strain evidence="1 2">Hel1_31_D35</strain>
    </source>
</reference>
<dbReference type="Proteomes" id="UP000229757">
    <property type="component" value="Chromosome"/>
</dbReference>